<dbReference type="GO" id="GO:0042602">
    <property type="term" value="F:riboflavin reductase (NADPH) activity"/>
    <property type="evidence" value="ECO:0007669"/>
    <property type="project" value="TreeGrafter"/>
</dbReference>
<protein>
    <recommendedName>
        <fullName evidence="3">Flavin reductase like domain-containing protein</fullName>
    </recommendedName>
</protein>
<comment type="caution">
    <text evidence="4">The sequence shown here is derived from an EMBL/GenBank/DDBJ whole genome shotgun (WGS) entry which is preliminary data.</text>
</comment>
<sequence length="312" mass="33456">MLVQNGRSRVAANCSNSSINAAGFFSLFYRWSTIECSGSSRNPPRFLSTQTTSRTTPRPFALPPPMGNQKHHRYTSTSTLPSTEPPLSTSLRQIMRTLPHSVVVLTTSLPRPSPDLEGILAAQKSGIPYDPKAPQRNNYRAMTISSFTTLTLTPKPIVTFNIRTPSITLNALGKAGHFYIHVLEGSEEGRGVADRFTKGGGGVDGFEGLDVCEEKFGDGEVVIPRIVGRGVRRVLRCRVLGKGEGGGDVGFVKVGDHVLVLAEVREVVGADGEGGDWLGLCYADGEYRAVGEVIDGASKKVVDDALPQGCIV</sequence>
<evidence type="ECO:0000259" key="3">
    <source>
        <dbReference type="SMART" id="SM00903"/>
    </source>
</evidence>
<dbReference type="Proteomes" id="UP000696280">
    <property type="component" value="Unassembled WGS sequence"/>
</dbReference>
<gene>
    <name evidence="4" type="ORF">HYFRA_00002820</name>
</gene>
<proteinExistence type="predicted"/>
<dbReference type="OrthoDB" id="2015405at2759"/>
<dbReference type="PANTHER" id="PTHR30466">
    <property type="entry name" value="FLAVIN REDUCTASE"/>
    <property type="match status" value="1"/>
</dbReference>
<feature type="compositionally biased region" description="Low complexity" evidence="2">
    <location>
        <begin position="48"/>
        <end position="59"/>
    </location>
</feature>
<keyword evidence="1" id="KW-0560">Oxidoreductase</keyword>
<feature type="compositionally biased region" description="Low complexity" evidence="2">
    <location>
        <begin position="75"/>
        <end position="86"/>
    </location>
</feature>
<dbReference type="PANTHER" id="PTHR30466:SF1">
    <property type="entry name" value="FMN REDUCTASE (NADH) RUTF"/>
    <property type="match status" value="1"/>
</dbReference>
<feature type="domain" description="Flavin reductase like" evidence="3">
    <location>
        <begin position="95"/>
        <end position="289"/>
    </location>
</feature>
<dbReference type="GO" id="GO:0010181">
    <property type="term" value="F:FMN binding"/>
    <property type="evidence" value="ECO:0007669"/>
    <property type="project" value="InterPro"/>
</dbReference>
<organism evidence="4 5">
    <name type="scientific">Hymenoscyphus fraxineus</name>
    <dbReference type="NCBI Taxonomy" id="746836"/>
    <lineage>
        <taxon>Eukaryota</taxon>
        <taxon>Fungi</taxon>
        <taxon>Dikarya</taxon>
        <taxon>Ascomycota</taxon>
        <taxon>Pezizomycotina</taxon>
        <taxon>Leotiomycetes</taxon>
        <taxon>Helotiales</taxon>
        <taxon>Helotiaceae</taxon>
        <taxon>Hymenoscyphus</taxon>
    </lineage>
</organism>
<dbReference type="InterPro" id="IPR002563">
    <property type="entry name" value="Flavin_Rdtase-like_dom"/>
</dbReference>
<dbReference type="InterPro" id="IPR012349">
    <property type="entry name" value="Split_barrel_FMN-bd"/>
</dbReference>
<evidence type="ECO:0000313" key="5">
    <source>
        <dbReference type="Proteomes" id="UP000696280"/>
    </source>
</evidence>
<evidence type="ECO:0000256" key="1">
    <source>
        <dbReference type="ARBA" id="ARBA00023002"/>
    </source>
</evidence>
<keyword evidence="5" id="KW-1185">Reference proteome</keyword>
<name>A0A9N9KP93_9HELO</name>
<accession>A0A9N9KP93</accession>
<dbReference type="AlphaFoldDB" id="A0A9N9KP93"/>
<dbReference type="Pfam" id="PF01613">
    <property type="entry name" value="Flavin_Reduct"/>
    <property type="match status" value="1"/>
</dbReference>
<evidence type="ECO:0000313" key="4">
    <source>
        <dbReference type="EMBL" id="CAG8950611.1"/>
    </source>
</evidence>
<feature type="region of interest" description="Disordered" evidence="2">
    <location>
        <begin position="37"/>
        <end position="86"/>
    </location>
</feature>
<evidence type="ECO:0000256" key="2">
    <source>
        <dbReference type="SAM" id="MobiDB-lite"/>
    </source>
</evidence>
<dbReference type="SUPFAM" id="SSF50475">
    <property type="entry name" value="FMN-binding split barrel"/>
    <property type="match status" value="1"/>
</dbReference>
<dbReference type="Gene3D" id="2.30.110.10">
    <property type="entry name" value="Electron Transport, Fmn-binding Protein, Chain A"/>
    <property type="match status" value="1"/>
</dbReference>
<dbReference type="InterPro" id="IPR050268">
    <property type="entry name" value="NADH-dep_flavin_reductase"/>
</dbReference>
<dbReference type="SMART" id="SM00903">
    <property type="entry name" value="Flavin_Reduct"/>
    <property type="match status" value="1"/>
</dbReference>
<reference evidence="4" key="1">
    <citation type="submission" date="2021-07" db="EMBL/GenBank/DDBJ databases">
        <authorList>
            <person name="Durling M."/>
        </authorList>
    </citation>
    <scope>NUCLEOTIDE SEQUENCE</scope>
</reference>
<dbReference type="EMBL" id="CAJVRL010000038">
    <property type="protein sequence ID" value="CAG8950611.1"/>
    <property type="molecule type" value="Genomic_DNA"/>
</dbReference>